<gene>
    <name evidence="2" type="ORF">SAMD00023353_1001600</name>
</gene>
<feature type="region of interest" description="Disordered" evidence="1">
    <location>
        <begin position="27"/>
        <end position="57"/>
    </location>
</feature>
<sequence length="87" mass="9273">MSSQQTKRVTKVGPRPVAFLSLAPETSASYPTAQDIKPATVNTTARRSSSVSSASSAGSLRVLKLGPVHFGEHTDEHKADFYEVAVE</sequence>
<dbReference type="OrthoDB" id="5226533at2759"/>
<evidence type="ECO:0000313" key="3">
    <source>
        <dbReference type="Proteomes" id="UP000054516"/>
    </source>
</evidence>
<keyword evidence="3" id="KW-1185">Reference proteome</keyword>
<dbReference type="EMBL" id="DF977455">
    <property type="protein sequence ID" value="GAP85356.1"/>
    <property type="molecule type" value="Genomic_DNA"/>
</dbReference>
<proteinExistence type="predicted"/>
<evidence type="ECO:0000313" key="2">
    <source>
        <dbReference type="EMBL" id="GAP85356.1"/>
    </source>
</evidence>
<dbReference type="Proteomes" id="UP000054516">
    <property type="component" value="Unassembled WGS sequence"/>
</dbReference>
<name>A0A1W2TBP8_ROSNE</name>
<dbReference type="AlphaFoldDB" id="A0A1W2TBP8"/>
<reference evidence="2" key="1">
    <citation type="submission" date="2016-03" db="EMBL/GenBank/DDBJ databases">
        <title>Draft genome sequence of Rosellinia necatrix.</title>
        <authorList>
            <person name="Kanematsu S."/>
        </authorList>
    </citation>
    <scope>NUCLEOTIDE SEQUENCE [LARGE SCALE GENOMIC DNA]</scope>
    <source>
        <strain evidence="2">W97</strain>
    </source>
</reference>
<protein>
    <submittedName>
        <fullName evidence="2">Uncharacterized protein</fullName>
    </submittedName>
</protein>
<accession>A0A1W2TBP8</accession>
<evidence type="ECO:0000256" key="1">
    <source>
        <dbReference type="SAM" id="MobiDB-lite"/>
    </source>
</evidence>
<organism evidence="2">
    <name type="scientific">Rosellinia necatrix</name>
    <name type="common">White root-rot fungus</name>
    <dbReference type="NCBI Taxonomy" id="77044"/>
    <lineage>
        <taxon>Eukaryota</taxon>
        <taxon>Fungi</taxon>
        <taxon>Dikarya</taxon>
        <taxon>Ascomycota</taxon>
        <taxon>Pezizomycotina</taxon>
        <taxon>Sordariomycetes</taxon>
        <taxon>Xylariomycetidae</taxon>
        <taxon>Xylariales</taxon>
        <taxon>Xylariaceae</taxon>
        <taxon>Rosellinia</taxon>
    </lineage>
</organism>
<dbReference type="OMA" id="GPVHYGE"/>
<feature type="compositionally biased region" description="Low complexity" evidence="1">
    <location>
        <begin position="40"/>
        <end position="57"/>
    </location>
</feature>